<name>A0ACC1T6D9_9APHY</name>
<gene>
    <name evidence="1" type="ORF">NM688_g3188</name>
</gene>
<dbReference type="Proteomes" id="UP001148662">
    <property type="component" value="Unassembled WGS sequence"/>
</dbReference>
<organism evidence="1 2">
    <name type="scientific">Phlebia brevispora</name>
    <dbReference type="NCBI Taxonomy" id="194682"/>
    <lineage>
        <taxon>Eukaryota</taxon>
        <taxon>Fungi</taxon>
        <taxon>Dikarya</taxon>
        <taxon>Basidiomycota</taxon>
        <taxon>Agaricomycotina</taxon>
        <taxon>Agaricomycetes</taxon>
        <taxon>Polyporales</taxon>
        <taxon>Meruliaceae</taxon>
        <taxon>Phlebia</taxon>
    </lineage>
</organism>
<sequence length="324" mass="36511">MLTHKETSSTNMSEAYDAEFTAEVLSFIINNYAIYGLSILVAYDHLLTLSQEIELFWSRRFTATSLLFFLNRYLLLSYTVMQFVFPSSATMPDLAVFLLCHRSHSILHTRAIFWAARICSLTVLEESGLHRDRLRPATSGGKHFLFQHDRGLPYLGSILWIHMYAGDVYIDQCKSHTLAAQFIRRSRSLTSIEVLLLSRVPMIASDVLVVVTLWTVLFRTSLRKWCLASIVLRDGSLYFLALLAMNIAQLVFNYVPALVPEMSPTAQALSYLSPILVSRLLLNMRQTALGSTETFLSTAVMSFNDDCSTTAFSRYSTGHGTDAA</sequence>
<reference evidence="1" key="1">
    <citation type="submission" date="2022-07" db="EMBL/GenBank/DDBJ databases">
        <title>Genome Sequence of Phlebia brevispora.</title>
        <authorList>
            <person name="Buettner E."/>
        </authorList>
    </citation>
    <scope>NUCLEOTIDE SEQUENCE</scope>
    <source>
        <strain evidence="1">MPL23</strain>
    </source>
</reference>
<accession>A0ACC1T6D9</accession>
<comment type="caution">
    <text evidence="1">The sequence shown here is derived from an EMBL/GenBank/DDBJ whole genome shotgun (WGS) entry which is preliminary data.</text>
</comment>
<protein>
    <submittedName>
        <fullName evidence="1">Uncharacterized protein</fullName>
    </submittedName>
</protein>
<evidence type="ECO:0000313" key="1">
    <source>
        <dbReference type="EMBL" id="KAJ3554284.1"/>
    </source>
</evidence>
<proteinExistence type="predicted"/>
<keyword evidence="2" id="KW-1185">Reference proteome</keyword>
<dbReference type="EMBL" id="JANHOG010000445">
    <property type="protein sequence ID" value="KAJ3554284.1"/>
    <property type="molecule type" value="Genomic_DNA"/>
</dbReference>
<evidence type="ECO:0000313" key="2">
    <source>
        <dbReference type="Proteomes" id="UP001148662"/>
    </source>
</evidence>